<name>C0FUZ5_9FIRM</name>
<accession>C0FUZ5</accession>
<dbReference type="EMBL" id="ACFY01000096">
    <property type="protein sequence ID" value="EEG93599.1"/>
    <property type="molecule type" value="Genomic_DNA"/>
</dbReference>
<dbReference type="AlphaFoldDB" id="C0FUZ5"/>
<organism evidence="1 2">
    <name type="scientific">Roseburia inulinivorans DSM 16841</name>
    <dbReference type="NCBI Taxonomy" id="622312"/>
    <lineage>
        <taxon>Bacteria</taxon>
        <taxon>Bacillati</taxon>
        <taxon>Bacillota</taxon>
        <taxon>Clostridia</taxon>
        <taxon>Lachnospirales</taxon>
        <taxon>Lachnospiraceae</taxon>
        <taxon>Roseburia</taxon>
    </lineage>
</organism>
<reference evidence="1 2" key="2">
    <citation type="submission" date="2009-03" db="EMBL/GenBank/DDBJ databases">
        <title>Draft genome sequence of Roseburia inulinivorans (DSM 16841).</title>
        <authorList>
            <person name="Sudarsanam P."/>
            <person name="Ley R."/>
            <person name="Guruge J."/>
            <person name="Turnbaugh P.J."/>
            <person name="Mahowald M."/>
            <person name="Liep D."/>
            <person name="Gordon J."/>
        </authorList>
    </citation>
    <scope>NUCLEOTIDE SEQUENCE [LARGE SCALE GENOMIC DNA]</scope>
    <source>
        <strain evidence="1 2">DSM 16841</strain>
    </source>
</reference>
<evidence type="ECO:0000313" key="1">
    <source>
        <dbReference type="EMBL" id="EEG93599.1"/>
    </source>
</evidence>
<comment type="caution">
    <text evidence="1">The sequence shown here is derived from an EMBL/GenBank/DDBJ whole genome shotgun (WGS) entry which is preliminary data.</text>
</comment>
<sequence>MLDIQKGSQKYEVLSIYSPRYLAQNHYIDLNIDRCDYLKIRYEGTRIDCSLLEKKSGPDQLEESEYKQLLGTLDKFVQHESWDTIDRDDGLEYKRYHGAGKKNYFAGYSQTIMKFRYSEKQRVFGYRKGDRFRVILIERDHKISNNG</sequence>
<dbReference type="eggNOG" id="ENOG5033YNB">
    <property type="taxonomic scope" value="Bacteria"/>
</dbReference>
<reference evidence="1 2" key="1">
    <citation type="submission" date="2009-02" db="EMBL/GenBank/DDBJ databases">
        <authorList>
            <person name="Fulton L."/>
            <person name="Clifton S."/>
            <person name="Fulton B."/>
            <person name="Xu J."/>
            <person name="Minx P."/>
            <person name="Pepin K.H."/>
            <person name="Johnson M."/>
            <person name="Bhonagiri V."/>
            <person name="Nash W.E."/>
            <person name="Mardis E.R."/>
            <person name="Wilson R.K."/>
        </authorList>
    </citation>
    <scope>NUCLEOTIDE SEQUENCE [LARGE SCALE GENOMIC DNA]</scope>
    <source>
        <strain evidence="1 2">DSM 16841</strain>
    </source>
</reference>
<evidence type="ECO:0000313" key="2">
    <source>
        <dbReference type="Proteomes" id="UP000003561"/>
    </source>
</evidence>
<protein>
    <submittedName>
        <fullName evidence="1">Uncharacterized protein</fullName>
    </submittedName>
</protein>
<gene>
    <name evidence="1" type="ORF">ROSEINA2194_02566</name>
</gene>
<proteinExistence type="predicted"/>
<dbReference type="Proteomes" id="UP000003561">
    <property type="component" value="Unassembled WGS sequence"/>
</dbReference>